<reference evidence="2 3" key="1">
    <citation type="submission" date="2024-06" db="EMBL/GenBank/DDBJ databases">
        <title>Genomic Encyclopedia of Type Strains, Phase IV (KMG-IV): sequencing the most valuable type-strain genomes for metagenomic binning, comparative biology and taxonomic classification.</title>
        <authorList>
            <person name="Goeker M."/>
        </authorList>
    </citation>
    <scope>NUCLEOTIDE SEQUENCE [LARGE SCALE GENOMIC DNA]</scope>
    <source>
        <strain evidence="2 3">DSM 17253</strain>
    </source>
</reference>
<dbReference type="Proteomes" id="UP001549098">
    <property type="component" value="Unassembled WGS sequence"/>
</dbReference>
<name>A0ABV2F9Y1_9BACL</name>
<feature type="region of interest" description="Disordered" evidence="1">
    <location>
        <begin position="137"/>
        <end position="157"/>
    </location>
</feature>
<protein>
    <submittedName>
        <fullName evidence="2">Uncharacterized protein</fullName>
    </submittedName>
</protein>
<gene>
    <name evidence="2" type="ORF">ABID47_005218</name>
</gene>
<evidence type="ECO:0000313" key="3">
    <source>
        <dbReference type="Proteomes" id="UP001549098"/>
    </source>
</evidence>
<organism evidence="2 3">
    <name type="scientific">Paenibacillus favisporus</name>
    <dbReference type="NCBI Taxonomy" id="221028"/>
    <lineage>
        <taxon>Bacteria</taxon>
        <taxon>Bacillati</taxon>
        <taxon>Bacillota</taxon>
        <taxon>Bacilli</taxon>
        <taxon>Bacillales</taxon>
        <taxon>Paenibacillaceae</taxon>
        <taxon>Paenibacillus</taxon>
    </lineage>
</organism>
<accession>A0ABV2F9Y1</accession>
<keyword evidence="3" id="KW-1185">Reference proteome</keyword>
<evidence type="ECO:0000256" key="1">
    <source>
        <dbReference type="SAM" id="MobiDB-lite"/>
    </source>
</evidence>
<comment type="caution">
    <text evidence="2">The sequence shown here is derived from an EMBL/GenBank/DDBJ whole genome shotgun (WGS) entry which is preliminary data.</text>
</comment>
<proteinExistence type="predicted"/>
<evidence type="ECO:0000313" key="2">
    <source>
        <dbReference type="EMBL" id="MET3548588.1"/>
    </source>
</evidence>
<dbReference type="EMBL" id="JBEPLV010000006">
    <property type="protein sequence ID" value="MET3548588.1"/>
    <property type="molecule type" value="Genomic_DNA"/>
</dbReference>
<sequence length="157" mass="17963">MRLPFLFDNRLVWRGLRAMKSAIGAMIIRSRGFEHFLMFSPAPDALPAQRSGEDETIPKKRSGRLCPRILPFYRFRENSGATAIGGMFRTRSVLRSANAYRSTSVYRAPWPISHQAWLHRASSTHRRPSPCRILTARPSSRSVNSRYQSVDRSIASR</sequence>